<dbReference type="GO" id="GO:0016301">
    <property type="term" value="F:kinase activity"/>
    <property type="evidence" value="ECO:0007669"/>
    <property type="project" value="UniProtKB-KW"/>
</dbReference>
<comment type="caution">
    <text evidence="3">The sequence shown here is derived from an EMBL/GenBank/DDBJ whole genome shotgun (WGS) entry which is preliminary data.</text>
</comment>
<keyword evidence="3" id="KW-0808">Transferase</keyword>
<dbReference type="PANTHER" id="PTHR21310">
    <property type="entry name" value="AMINOGLYCOSIDE PHOSPHOTRANSFERASE-RELATED-RELATED"/>
    <property type="match status" value="1"/>
</dbReference>
<name>A0ABU0GHW6_9CELL</name>
<reference evidence="3 4" key="1">
    <citation type="submission" date="2023-07" db="EMBL/GenBank/DDBJ databases">
        <title>Sequencing the genomes of 1000 actinobacteria strains.</title>
        <authorList>
            <person name="Klenk H.-P."/>
        </authorList>
    </citation>
    <scope>NUCLEOTIDE SEQUENCE [LARGE SCALE GENOMIC DNA]</scope>
    <source>
        <strain evidence="3 4">DSM 14785</strain>
    </source>
</reference>
<sequence length="249" mass="25495">MPPADVLPPESEVPADDPGPLLTSGTSADVYALDDARVLRRYREGRDATPEVALLQHVTAHGFPAPAVLGASGSDIVMERVHGPTLLQALGAGEVSISDAARVLADLHARLHAIPAPPAWVAPSDRDWPVLTGGPVVVHLGLHPGNVILAEPGPALVDWATARSGTPELDVAVTAVMLAEVAVDAGGDYSQAARALLAAFLHASDVSPLAALDDASAMRAVDPALVPGERELVPDAAGLVRTLLELTAG</sequence>
<evidence type="ECO:0000259" key="2">
    <source>
        <dbReference type="Pfam" id="PF01636"/>
    </source>
</evidence>
<feature type="domain" description="Aminoglycoside phosphotransferase" evidence="2">
    <location>
        <begin position="127"/>
        <end position="178"/>
    </location>
</feature>
<organism evidence="3 4">
    <name type="scientific">Cellulomonas iranensis</name>
    <dbReference type="NCBI Taxonomy" id="76862"/>
    <lineage>
        <taxon>Bacteria</taxon>
        <taxon>Bacillati</taxon>
        <taxon>Actinomycetota</taxon>
        <taxon>Actinomycetes</taxon>
        <taxon>Micrococcales</taxon>
        <taxon>Cellulomonadaceae</taxon>
        <taxon>Cellulomonas</taxon>
    </lineage>
</organism>
<dbReference type="Pfam" id="PF01636">
    <property type="entry name" value="APH"/>
    <property type="match status" value="2"/>
</dbReference>
<feature type="region of interest" description="Disordered" evidence="1">
    <location>
        <begin position="1"/>
        <end position="26"/>
    </location>
</feature>
<keyword evidence="3" id="KW-0418">Kinase</keyword>
<dbReference type="InterPro" id="IPR051678">
    <property type="entry name" value="AGP_Transferase"/>
</dbReference>
<evidence type="ECO:0000256" key="1">
    <source>
        <dbReference type="SAM" id="MobiDB-lite"/>
    </source>
</evidence>
<dbReference type="InterPro" id="IPR011009">
    <property type="entry name" value="Kinase-like_dom_sf"/>
</dbReference>
<dbReference type="Gene3D" id="3.90.1200.10">
    <property type="match status" value="1"/>
</dbReference>
<dbReference type="PANTHER" id="PTHR21310:SF40">
    <property type="entry name" value="AMINOGLYCOSIDE PHOSPHOTRANSFERASE DOMAIN-CONTAINING PROTEIN-RELATED"/>
    <property type="match status" value="1"/>
</dbReference>
<evidence type="ECO:0000313" key="3">
    <source>
        <dbReference type="EMBL" id="MDQ0424946.1"/>
    </source>
</evidence>
<protein>
    <submittedName>
        <fullName evidence="3">Aminoglycoside phosphotransferase (APT) family kinase protein</fullName>
    </submittedName>
</protein>
<proteinExistence type="predicted"/>
<dbReference type="SUPFAM" id="SSF56112">
    <property type="entry name" value="Protein kinase-like (PK-like)"/>
    <property type="match status" value="1"/>
</dbReference>
<feature type="domain" description="Aminoglycoside phosphotransferase" evidence="2">
    <location>
        <begin position="22"/>
        <end position="120"/>
    </location>
</feature>
<dbReference type="RefSeq" id="WP_070320987.1">
    <property type="nucleotide sequence ID" value="NZ_JAUSVM010000001.1"/>
</dbReference>
<accession>A0ABU0GHW6</accession>
<dbReference type="Proteomes" id="UP001240250">
    <property type="component" value="Unassembled WGS sequence"/>
</dbReference>
<keyword evidence="4" id="KW-1185">Reference proteome</keyword>
<dbReference type="InterPro" id="IPR002575">
    <property type="entry name" value="Aminoglycoside_PTrfase"/>
</dbReference>
<dbReference type="EMBL" id="JAUSVM010000001">
    <property type="protein sequence ID" value="MDQ0424946.1"/>
    <property type="molecule type" value="Genomic_DNA"/>
</dbReference>
<evidence type="ECO:0000313" key="4">
    <source>
        <dbReference type="Proteomes" id="UP001240250"/>
    </source>
</evidence>
<gene>
    <name evidence="3" type="ORF">JO380_001327</name>
</gene>